<keyword evidence="2" id="KW-1185">Reference proteome</keyword>
<gene>
    <name evidence="1" type="ORF">FWK35_00007753</name>
</gene>
<sequence>MSRFWELIEVFKGSNSANEGTTASKIYTELLMLTIFFKTSCKRIAQFKKFQIFCDVNPHRILKYDGCLS</sequence>
<dbReference type="Proteomes" id="UP000478052">
    <property type="component" value="Unassembled WGS sequence"/>
</dbReference>
<protein>
    <submittedName>
        <fullName evidence="1">Uncharacterized protein</fullName>
    </submittedName>
</protein>
<reference evidence="1 2" key="1">
    <citation type="submission" date="2019-08" db="EMBL/GenBank/DDBJ databases">
        <title>Whole genome of Aphis craccivora.</title>
        <authorList>
            <person name="Voronova N.V."/>
            <person name="Shulinski R.S."/>
            <person name="Bandarenka Y.V."/>
            <person name="Zhorov D.G."/>
            <person name="Warner D."/>
        </authorList>
    </citation>
    <scope>NUCLEOTIDE SEQUENCE [LARGE SCALE GENOMIC DNA]</scope>
    <source>
        <strain evidence="1">180601</strain>
        <tissue evidence="1">Whole Body</tissue>
    </source>
</reference>
<organism evidence="1 2">
    <name type="scientific">Aphis craccivora</name>
    <name type="common">Cowpea aphid</name>
    <dbReference type="NCBI Taxonomy" id="307492"/>
    <lineage>
        <taxon>Eukaryota</taxon>
        <taxon>Metazoa</taxon>
        <taxon>Ecdysozoa</taxon>
        <taxon>Arthropoda</taxon>
        <taxon>Hexapoda</taxon>
        <taxon>Insecta</taxon>
        <taxon>Pterygota</taxon>
        <taxon>Neoptera</taxon>
        <taxon>Paraneoptera</taxon>
        <taxon>Hemiptera</taxon>
        <taxon>Sternorrhyncha</taxon>
        <taxon>Aphidomorpha</taxon>
        <taxon>Aphidoidea</taxon>
        <taxon>Aphididae</taxon>
        <taxon>Aphidini</taxon>
        <taxon>Aphis</taxon>
        <taxon>Aphis</taxon>
    </lineage>
</organism>
<evidence type="ECO:0000313" key="2">
    <source>
        <dbReference type="Proteomes" id="UP000478052"/>
    </source>
</evidence>
<name>A0A6G0Y8X0_APHCR</name>
<comment type="caution">
    <text evidence="1">The sequence shown here is derived from an EMBL/GenBank/DDBJ whole genome shotgun (WGS) entry which is preliminary data.</text>
</comment>
<dbReference type="AlphaFoldDB" id="A0A6G0Y8X0"/>
<dbReference type="EMBL" id="VUJU01005363">
    <property type="protein sequence ID" value="KAF0751453.1"/>
    <property type="molecule type" value="Genomic_DNA"/>
</dbReference>
<accession>A0A6G0Y8X0</accession>
<evidence type="ECO:0000313" key="1">
    <source>
        <dbReference type="EMBL" id="KAF0751453.1"/>
    </source>
</evidence>
<proteinExistence type="predicted"/>